<sequence>MPNTDVFTAIANPVRRRILELLREGPRPAGSLVEEFQVNRPAISEHLQLLRLAGLVVEEAQGRQRIYRLKPGALDEVTQWLHPFETYWQQRFAALRATLDEESP</sequence>
<keyword evidence="2" id="KW-0238">DNA-binding</keyword>
<keyword evidence="1" id="KW-0805">Transcription regulation</keyword>
<dbReference type="Proteomes" id="UP000298438">
    <property type="component" value="Unassembled WGS sequence"/>
</dbReference>
<evidence type="ECO:0000256" key="1">
    <source>
        <dbReference type="ARBA" id="ARBA00023015"/>
    </source>
</evidence>
<dbReference type="RefSeq" id="WP_135206392.1">
    <property type="nucleotide sequence ID" value="NZ_SPVF01000090.1"/>
</dbReference>
<evidence type="ECO:0000259" key="4">
    <source>
        <dbReference type="PROSITE" id="PS50987"/>
    </source>
</evidence>
<comment type="caution">
    <text evidence="5">The sequence shown here is derived from an EMBL/GenBank/DDBJ whole genome shotgun (WGS) entry which is preliminary data.</text>
</comment>
<protein>
    <submittedName>
        <fullName evidence="5">ArsR family transcriptional regulator</fullName>
    </submittedName>
</protein>
<evidence type="ECO:0000256" key="3">
    <source>
        <dbReference type="ARBA" id="ARBA00023163"/>
    </source>
</evidence>
<dbReference type="SUPFAM" id="SSF46785">
    <property type="entry name" value="Winged helix' DNA-binding domain"/>
    <property type="match status" value="1"/>
</dbReference>
<dbReference type="GO" id="GO:0003700">
    <property type="term" value="F:DNA-binding transcription factor activity"/>
    <property type="evidence" value="ECO:0007669"/>
    <property type="project" value="InterPro"/>
</dbReference>
<evidence type="ECO:0000313" key="6">
    <source>
        <dbReference type="Proteomes" id="UP000298438"/>
    </source>
</evidence>
<name>A0A4Y9SKZ0_9BURK</name>
<dbReference type="EMBL" id="SPVF01000090">
    <property type="protein sequence ID" value="TFW23907.1"/>
    <property type="molecule type" value="Genomic_DNA"/>
</dbReference>
<proteinExistence type="predicted"/>
<dbReference type="InterPro" id="IPR051081">
    <property type="entry name" value="HTH_MetalResp_TranReg"/>
</dbReference>
<feature type="domain" description="HTH arsR-type" evidence="4">
    <location>
        <begin position="1"/>
        <end position="89"/>
    </location>
</feature>
<dbReference type="InterPro" id="IPR001845">
    <property type="entry name" value="HTH_ArsR_DNA-bd_dom"/>
</dbReference>
<dbReference type="InterPro" id="IPR011991">
    <property type="entry name" value="ArsR-like_HTH"/>
</dbReference>
<keyword evidence="3" id="KW-0804">Transcription</keyword>
<dbReference type="GO" id="GO:0003677">
    <property type="term" value="F:DNA binding"/>
    <property type="evidence" value="ECO:0007669"/>
    <property type="project" value="UniProtKB-KW"/>
</dbReference>
<dbReference type="InterPro" id="IPR036388">
    <property type="entry name" value="WH-like_DNA-bd_sf"/>
</dbReference>
<evidence type="ECO:0000313" key="5">
    <source>
        <dbReference type="EMBL" id="TFW23907.1"/>
    </source>
</evidence>
<dbReference type="InterPro" id="IPR036390">
    <property type="entry name" value="WH_DNA-bd_sf"/>
</dbReference>
<reference evidence="5 6" key="1">
    <citation type="submission" date="2019-03" db="EMBL/GenBank/DDBJ databases">
        <title>Draft Genome Sequence of Massilia arenosa sp. nov., a Novel Massilia Species Isolated from a Sandy-loam Maize Soil.</title>
        <authorList>
            <person name="Raths R."/>
            <person name="Peta V."/>
            <person name="Bucking H."/>
        </authorList>
    </citation>
    <scope>NUCLEOTIDE SEQUENCE [LARGE SCALE GENOMIC DNA]</scope>
    <source>
        <strain evidence="5 6">MC02</strain>
    </source>
</reference>
<dbReference type="PANTHER" id="PTHR33154:SF33">
    <property type="entry name" value="TRANSCRIPTIONAL REPRESSOR SDPR"/>
    <property type="match status" value="1"/>
</dbReference>
<dbReference type="CDD" id="cd00090">
    <property type="entry name" value="HTH_ARSR"/>
    <property type="match status" value="1"/>
</dbReference>
<dbReference type="NCBIfam" id="NF033788">
    <property type="entry name" value="HTH_metalloreg"/>
    <property type="match status" value="1"/>
</dbReference>
<dbReference type="SMART" id="SM00418">
    <property type="entry name" value="HTH_ARSR"/>
    <property type="match status" value="1"/>
</dbReference>
<accession>A0A4Y9SKZ0</accession>
<gene>
    <name evidence="5" type="ORF">E4L96_06430</name>
</gene>
<dbReference type="PANTHER" id="PTHR33154">
    <property type="entry name" value="TRANSCRIPTIONAL REGULATOR, ARSR FAMILY"/>
    <property type="match status" value="1"/>
</dbReference>
<keyword evidence="6" id="KW-1185">Reference proteome</keyword>
<dbReference type="Gene3D" id="1.10.10.10">
    <property type="entry name" value="Winged helix-like DNA-binding domain superfamily/Winged helix DNA-binding domain"/>
    <property type="match status" value="1"/>
</dbReference>
<organism evidence="5 6">
    <name type="scientific">Zemynaea arenosa</name>
    <dbReference type="NCBI Taxonomy" id="2561931"/>
    <lineage>
        <taxon>Bacteria</taxon>
        <taxon>Pseudomonadati</taxon>
        <taxon>Pseudomonadota</taxon>
        <taxon>Betaproteobacteria</taxon>
        <taxon>Burkholderiales</taxon>
        <taxon>Oxalobacteraceae</taxon>
        <taxon>Telluria group</taxon>
        <taxon>Zemynaea</taxon>
    </lineage>
</organism>
<dbReference type="Pfam" id="PF01022">
    <property type="entry name" value="HTH_5"/>
    <property type="match status" value="1"/>
</dbReference>
<evidence type="ECO:0000256" key="2">
    <source>
        <dbReference type="ARBA" id="ARBA00023125"/>
    </source>
</evidence>
<dbReference type="PROSITE" id="PS50987">
    <property type="entry name" value="HTH_ARSR_2"/>
    <property type="match status" value="1"/>
</dbReference>
<dbReference type="AlphaFoldDB" id="A0A4Y9SKZ0"/>
<dbReference type="OrthoDB" id="9791888at2"/>